<dbReference type="InterPro" id="IPR016181">
    <property type="entry name" value="Acyl_CoA_acyltransferase"/>
</dbReference>
<evidence type="ECO:0000313" key="3">
    <source>
        <dbReference type="Proteomes" id="UP000076584"/>
    </source>
</evidence>
<proteinExistence type="predicted"/>
<sequence length="530" mass="59377">MRYSPEMQIDRHATFKNSPKSTQGLPAMLLWDRQDCIPLRNILSEDDIIVLLTPVVVPHNRLADNGKDPFETLGRAIASRHPLVRHVPYTKRGGITSIHFEFIKRAKAIVFVISGAPMDDDVSQIDLADAARTMADERPQIIVACCNLQAHNLHIDHFATIVQIAGYLPSDLEIAASIMFGDARPSMEHAVPLQSLVIAPQTWPIEACGIDMAPIHQLWTECLPPKYHLPQYALVLLLQRDGFSRHYIVREPENKQIIGFCATYTTYPDGGQDNLLGSLAVLIVKNAYRGRGVGLSLHDYALKQLQRTRGVNRLQLGSAFPRLFYGVPSDFFSIEWFSRRGWHMNGIQPGQGLEASDWLLKFDDMPAKSFSSAGLTFRRCGMIEYHQVLDIVSRDAARKDNMGWYDQYYMLDGTPHIEDILLGLEGDTVVAIALTYIPNSGSPAGNDLPWAKTIGTDVGGVTCICIIDDHPEMVNSRDSVIIRLLDTCVKLLAEQGMRQMFIDGVRGGEAGFQSMGFREWARYKDVWKKV</sequence>
<dbReference type="Proteomes" id="UP000076584">
    <property type="component" value="Unassembled WGS sequence"/>
</dbReference>
<dbReference type="Gene3D" id="3.40.630.30">
    <property type="match status" value="1"/>
</dbReference>
<dbReference type="PROSITE" id="PS51186">
    <property type="entry name" value="GNAT"/>
    <property type="match status" value="1"/>
</dbReference>
<protein>
    <submittedName>
        <fullName evidence="2">Glycoside hydrolase family 3</fullName>
    </submittedName>
</protein>
<keyword evidence="2" id="KW-0378">Hydrolase</keyword>
<dbReference type="GO" id="GO:0016747">
    <property type="term" value="F:acyltransferase activity, transferring groups other than amino-acyl groups"/>
    <property type="evidence" value="ECO:0007669"/>
    <property type="project" value="InterPro"/>
</dbReference>
<evidence type="ECO:0000313" key="2">
    <source>
        <dbReference type="EMBL" id="KZL81607.1"/>
    </source>
</evidence>
<dbReference type="Pfam" id="PF00583">
    <property type="entry name" value="Acetyltransf_1"/>
    <property type="match status" value="1"/>
</dbReference>
<dbReference type="GO" id="GO:0016787">
    <property type="term" value="F:hydrolase activity"/>
    <property type="evidence" value="ECO:0007669"/>
    <property type="project" value="UniProtKB-KW"/>
</dbReference>
<dbReference type="InterPro" id="IPR000182">
    <property type="entry name" value="GNAT_dom"/>
</dbReference>
<keyword evidence="3" id="KW-1185">Reference proteome</keyword>
<dbReference type="SUPFAM" id="SSF55729">
    <property type="entry name" value="Acyl-CoA N-acyltransferases (Nat)"/>
    <property type="match status" value="1"/>
</dbReference>
<dbReference type="AlphaFoldDB" id="A0A167BQL4"/>
<gene>
    <name evidence="2" type="ORF">CI238_05106</name>
</gene>
<feature type="domain" description="N-acetyltransferase" evidence="1">
    <location>
        <begin position="200"/>
        <end position="364"/>
    </location>
</feature>
<organism evidence="2 3">
    <name type="scientific">Colletotrichum incanum</name>
    <name type="common">Soybean anthracnose fungus</name>
    <dbReference type="NCBI Taxonomy" id="1573173"/>
    <lineage>
        <taxon>Eukaryota</taxon>
        <taxon>Fungi</taxon>
        <taxon>Dikarya</taxon>
        <taxon>Ascomycota</taxon>
        <taxon>Pezizomycotina</taxon>
        <taxon>Sordariomycetes</taxon>
        <taxon>Hypocreomycetidae</taxon>
        <taxon>Glomerellales</taxon>
        <taxon>Glomerellaceae</taxon>
        <taxon>Colletotrichum</taxon>
        <taxon>Colletotrichum spaethianum species complex</taxon>
    </lineage>
</organism>
<reference evidence="2 3" key="1">
    <citation type="submission" date="2015-06" db="EMBL/GenBank/DDBJ databases">
        <title>Survival trade-offs in plant roots during colonization by closely related pathogenic and mutualistic fungi.</title>
        <authorList>
            <person name="Hacquard S."/>
            <person name="Kracher B."/>
            <person name="Hiruma K."/>
            <person name="Weinman A."/>
            <person name="Muench P."/>
            <person name="Garrido Oter R."/>
            <person name="Ver Loren van Themaat E."/>
            <person name="Dallerey J.-F."/>
            <person name="Damm U."/>
            <person name="Henrissat B."/>
            <person name="Lespinet O."/>
            <person name="Thon M."/>
            <person name="Kemen E."/>
            <person name="McHardy A.C."/>
            <person name="Schulze-Lefert P."/>
            <person name="O'Connell R.J."/>
        </authorList>
    </citation>
    <scope>NUCLEOTIDE SEQUENCE [LARGE SCALE GENOMIC DNA]</scope>
    <source>
        <strain evidence="2 3">MAFF 238704</strain>
    </source>
</reference>
<accession>A0A167BQL4</accession>
<name>A0A167BQL4_COLIC</name>
<dbReference type="CDD" id="cd04301">
    <property type="entry name" value="NAT_SF"/>
    <property type="match status" value="1"/>
</dbReference>
<comment type="caution">
    <text evidence="2">The sequence shown here is derived from an EMBL/GenBank/DDBJ whole genome shotgun (WGS) entry which is preliminary data.</text>
</comment>
<dbReference type="EMBL" id="LFIW01001612">
    <property type="protein sequence ID" value="KZL81607.1"/>
    <property type="molecule type" value="Genomic_DNA"/>
</dbReference>
<evidence type="ECO:0000259" key="1">
    <source>
        <dbReference type="PROSITE" id="PS51186"/>
    </source>
</evidence>